<protein>
    <submittedName>
        <fullName evidence="1">Feruloyl esterase-like protein 2</fullName>
    </submittedName>
</protein>
<accession>A0ACC3ZD71</accession>
<comment type="caution">
    <text evidence="1">The sequence shown here is derived from an EMBL/GenBank/DDBJ whole genome shotgun (WGS) entry which is preliminary data.</text>
</comment>
<sequence length="536" mass="58027">MAVITSPANPCVVSSFTNPSVFGAEILAINAAPVSNFTLSLPSVDIGVSNPPTVEFCNVTVTYTHPGQNDKINVETWLPLQNWNGKLQSVGGGGWVAGRGFLSQIRMLGPIAEGYITTSTDAGQDGWSGLDAWVLLSQGNINLHALQNLGLVSLNDTAFIAKSLSSDYYGRAPSYSYWNGCSQGGRQGIALAQRFPTAYDGIFANAPAIHWAELIASSLWPVAFMQFTNQYPKGCELTQLTSLAKTVCDELDGVRDGLIGDPEACREAFNPESYIGTSVFCDETGSEIQITSTAASVASAIWDGPKFSDGRFIWYGFDIGTDITPLAQSICSDDGKCYATATPSISTSIRYFVDKDVSSNVTMVSHEDFDHLYRTIKNLFASNLQTGDPDVTEFRNAGGKILTYHGLVSISEVISQFIVLICAPLQMDEAIPSQGTLHYYKMVNETLGGIQDCYRYFRVPGLRHCWGGIASEPALMFNQLVSWVEESKEPTHSKVTFAASENSTSEGIICAWPQKPVLSPTCNFSSATEDCWSCSI</sequence>
<gene>
    <name evidence="1" type="ORF">CTRU02_204819</name>
</gene>
<dbReference type="EMBL" id="VUJX02000002">
    <property type="protein sequence ID" value="KAL0942056.1"/>
    <property type="molecule type" value="Genomic_DNA"/>
</dbReference>
<keyword evidence="2" id="KW-1185">Reference proteome</keyword>
<dbReference type="Proteomes" id="UP000805649">
    <property type="component" value="Unassembled WGS sequence"/>
</dbReference>
<reference evidence="1 2" key="1">
    <citation type="journal article" date="2020" name="Phytopathology">
        <title>Genome Sequence Resources of Colletotrichum truncatum, C. plurivorum, C. musicola, and C. sojae: Four Species Pathogenic to Soybean (Glycine max).</title>
        <authorList>
            <person name="Rogerio F."/>
            <person name="Boufleur T.R."/>
            <person name="Ciampi-Guillardi M."/>
            <person name="Sukno S.A."/>
            <person name="Thon M.R."/>
            <person name="Massola Junior N.S."/>
            <person name="Baroncelli R."/>
        </authorList>
    </citation>
    <scope>NUCLEOTIDE SEQUENCE [LARGE SCALE GENOMIC DNA]</scope>
    <source>
        <strain evidence="1 2">CMES1059</strain>
    </source>
</reference>
<evidence type="ECO:0000313" key="2">
    <source>
        <dbReference type="Proteomes" id="UP000805649"/>
    </source>
</evidence>
<organism evidence="1 2">
    <name type="scientific">Colletotrichum truncatum</name>
    <name type="common">Anthracnose fungus</name>
    <name type="synonym">Colletotrichum capsici</name>
    <dbReference type="NCBI Taxonomy" id="5467"/>
    <lineage>
        <taxon>Eukaryota</taxon>
        <taxon>Fungi</taxon>
        <taxon>Dikarya</taxon>
        <taxon>Ascomycota</taxon>
        <taxon>Pezizomycotina</taxon>
        <taxon>Sordariomycetes</taxon>
        <taxon>Hypocreomycetidae</taxon>
        <taxon>Glomerellales</taxon>
        <taxon>Glomerellaceae</taxon>
        <taxon>Colletotrichum</taxon>
        <taxon>Colletotrichum truncatum species complex</taxon>
    </lineage>
</organism>
<name>A0ACC3ZD71_COLTU</name>
<evidence type="ECO:0000313" key="1">
    <source>
        <dbReference type="EMBL" id="KAL0942056.1"/>
    </source>
</evidence>
<proteinExistence type="predicted"/>